<gene>
    <name evidence="4" type="ORF">IFM46972_05527</name>
</gene>
<dbReference type="InterPro" id="IPR013087">
    <property type="entry name" value="Znf_C2H2_type"/>
</dbReference>
<dbReference type="PROSITE" id="PS50157">
    <property type="entry name" value="ZINC_FINGER_C2H2_2"/>
    <property type="match status" value="1"/>
</dbReference>
<proteinExistence type="predicted"/>
<feature type="region of interest" description="Disordered" evidence="2">
    <location>
        <begin position="444"/>
        <end position="469"/>
    </location>
</feature>
<dbReference type="Proteomes" id="UP000465221">
    <property type="component" value="Unassembled WGS sequence"/>
</dbReference>
<feature type="region of interest" description="Disordered" evidence="2">
    <location>
        <begin position="725"/>
        <end position="756"/>
    </location>
</feature>
<evidence type="ECO:0000256" key="2">
    <source>
        <dbReference type="SAM" id="MobiDB-lite"/>
    </source>
</evidence>
<protein>
    <recommendedName>
        <fullName evidence="3">C2H2-type domain-containing protein</fullName>
    </recommendedName>
</protein>
<feature type="compositionally biased region" description="Basic and acidic residues" evidence="2">
    <location>
        <begin position="820"/>
        <end position="829"/>
    </location>
</feature>
<keyword evidence="1" id="KW-0862">Zinc</keyword>
<keyword evidence="1" id="KW-0479">Metal-binding</keyword>
<sequence length="856" mass="97085">MSDSNSGNLKWDNSNDVLQGIMGTRILPNASPGDHPTDASTASSHIALGDPASFLGIQFGSDPAVLPHEHSSILHPWLPCASNHASPSSLSPAPNYLDYYRYHTPQLFNHQDAWNPLQVTGVPLNPSALHLQPMGKPYPINDYIGRRCSTGQYSNPSENDSQYNGLASGDSGYGSQSCTTRSIAASSFAVDSACSPYLGPHEYELEDRSSTFDLGPSGYGEVAEKMEQHGAHCDDEIKCDYLDCNWKGKCPSDKRKHEARHRKLYKCDQPNCSRKQGFGTINDLARHKKCVHKQEPERGPKILYLCFGRNCPRRHKRWPRLDNFRQHLLRMHGDEDADELLKSESRSHEWYNSITHASELPFAAVDPMFEKAQSPEMQLPTEQDCEMEDLSQTLCIPEVADKALTGARPPENEDRVLNPIKDTSEQEQDQEPVNATLMATSDTVQLPSFGTPNLTSALDRKPPIAHQDSKRNEYVEEFIADAATNMIHALTRMMNSNHRRHSQPTNDVDDLNSPSTELCSPKKEILQRILTAALDCLSEKPELSGDSTSKVPDREPDKKDWIQCGVCAKRTRLRCEMKKHQKRHERPYGCTFPKCSKTFGSKADWKRHENSQHYHIQSWYCTLCDPTKGKRYVRWYYRQEVFVQHLKTHHRVDNEGVRVAVANNRVGENGQSRFWCGFCREIIPLHSQGREAWNERFDHIDFEHFRRGQRIGDWVHCCHSNEDHEREESKGRSMAAGNENESPFATDDHSENEDDGCGDCLSDTVLEDDGVALDQEIPQQMVSCEKKSLSRRALKLEEFSEPRQSRKRKVDTFRPMVDPYRSHADDGSKPKRRISAGIPLPQAGSSQVARHVIFDN</sequence>
<dbReference type="AlphaFoldDB" id="A0A8H3RUH0"/>
<feature type="domain" description="C2H2-type" evidence="3">
    <location>
        <begin position="588"/>
        <end position="618"/>
    </location>
</feature>
<dbReference type="Gene3D" id="3.30.160.60">
    <property type="entry name" value="Classic Zinc Finger"/>
    <property type="match status" value="1"/>
</dbReference>
<accession>A0A8H3RUH0</accession>
<dbReference type="SMART" id="SM00355">
    <property type="entry name" value="ZnF_C2H2"/>
    <property type="match status" value="6"/>
</dbReference>
<evidence type="ECO:0000313" key="5">
    <source>
        <dbReference type="Proteomes" id="UP000465221"/>
    </source>
</evidence>
<dbReference type="GO" id="GO:0008270">
    <property type="term" value="F:zinc ion binding"/>
    <property type="evidence" value="ECO:0007669"/>
    <property type="project" value="UniProtKB-KW"/>
</dbReference>
<evidence type="ECO:0000256" key="1">
    <source>
        <dbReference type="PROSITE-ProRule" id="PRU00042"/>
    </source>
</evidence>
<feature type="compositionally biased region" description="Polar residues" evidence="2">
    <location>
        <begin position="149"/>
        <end position="165"/>
    </location>
</feature>
<dbReference type="EMBL" id="BLKC01000034">
    <property type="protein sequence ID" value="GFF38375.1"/>
    <property type="molecule type" value="Genomic_DNA"/>
</dbReference>
<feature type="region of interest" description="Disordered" evidence="2">
    <location>
        <begin position="149"/>
        <end position="168"/>
    </location>
</feature>
<organism evidence="4 5">
    <name type="scientific">Aspergillus udagawae</name>
    <dbReference type="NCBI Taxonomy" id="91492"/>
    <lineage>
        <taxon>Eukaryota</taxon>
        <taxon>Fungi</taxon>
        <taxon>Dikarya</taxon>
        <taxon>Ascomycota</taxon>
        <taxon>Pezizomycotina</taxon>
        <taxon>Eurotiomycetes</taxon>
        <taxon>Eurotiomycetidae</taxon>
        <taxon>Eurotiales</taxon>
        <taxon>Aspergillaceae</taxon>
        <taxon>Aspergillus</taxon>
        <taxon>Aspergillus subgen. Fumigati</taxon>
    </lineage>
</organism>
<comment type="caution">
    <text evidence="4">The sequence shown here is derived from an EMBL/GenBank/DDBJ whole genome shotgun (WGS) entry which is preliminary data.</text>
</comment>
<evidence type="ECO:0000313" key="4">
    <source>
        <dbReference type="EMBL" id="GFF38375.1"/>
    </source>
</evidence>
<feature type="compositionally biased region" description="Basic and acidic residues" evidence="2">
    <location>
        <begin position="458"/>
        <end position="469"/>
    </location>
</feature>
<dbReference type="PROSITE" id="PS00028">
    <property type="entry name" value="ZINC_FINGER_C2H2_1"/>
    <property type="match status" value="1"/>
</dbReference>
<name>A0A8H3RUH0_9EURO</name>
<feature type="region of interest" description="Disordered" evidence="2">
    <location>
        <begin position="800"/>
        <end position="856"/>
    </location>
</feature>
<feature type="region of interest" description="Disordered" evidence="2">
    <location>
        <begin position="405"/>
        <end position="430"/>
    </location>
</feature>
<evidence type="ECO:0000259" key="3">
    <source>
        <dbReference type="PROSITE" id="PS50157"/>
    </source>
</evidence>
<reference evidence="4 5" key="1">
    <citation type="submission" date="2020-01" db="EMBL/GenBank/DDBJ databases">
        <title>Draft genome sequence of Aspergillus udagawae IFM 46972.</title>
        <authorList>
            <person name="Takahashi H."/>
            <person name="Yaguchi T."/>
        </authorList>
    </citation>
    <scope>NUCLEOTIDE SEQUENCE [LARGE SCALE GENOMIC DNA]</scope>
    <source>
        <strain evidence="4 5">IFM 46972</strain>
    </source>
</reference>
<feature type="compositionally biased region" description="Polar residues" evidence="2">
    <location>
        <begin position="444"/>
        <end position="456"/>
    </location>
</feature>
<keyword evidence="1" id="KW-0863">Zinc-finger</keyword>